<reference evidence="3" key="1">
    <citation type="journal article" date="2006" name="PLoS Biol.">
        <title>Macronuclear genome sequence of the ciliate Tetrahymena thermophila, a model eukaryote.</title>
        <authorList>
            <person name="Eisen J.A."/>
            <person name="Coyne R.S."/>
            <person name="Wu M."/>
            <person name="Wu D."/>
            <person name="Thiagarajan M."/>
            <person name="Wortman J.R."/>
            <person name="Badger J.H."/>
            <person name="Ren Q."/>
            <person name="Amedeo P."/>
            <person name="Jones K.M."/>
            <person name="Tallon L.J."/>
            <person name="Delcher A.L."/>
            <person name="Salzberg S.L."/>
            <person name="Silva J.C."/>
            <person name="Haas B.J."/>
            <person name="Majoros W.H."/>
            <person name="Farzad M."/>
            <person name="Carlton J.M."/>
            <person name="Smith R.K. Jr."/>
            <person name="Garg J."/>
            <person name="Pearlman R.E."/>
            <person name="Karrer K.M."/>
            <person name="Sun L."/>
            <person name="Manning G."/>
            <person name="Elde N.C."/>
            <person name="Turkewitz A.P."/>
            <person name="Asai D.J."/>
            <person name="Wilkes D.E."/>
            <person name="Wang Y."/>
            <person name="Cai H."/>
            <person name="Collins K."/>
            <person name="Stewart B.A."/>
            <person name="Lee S.R."/>
            <person name="Wilamowska K."/>
            <person name="Weinberg Z."/>
            <person name="Ruzzo W.L."/>
            <person name="Wloga D."/>
            <person name="Gaertig J."/>
            <person name="Frankel J."/>
            <person name="Tsao C.-C."/>
            <person name="Gorovsky M.A."/>
            <person name="Keeling P.J."/>
            <person name="Waller R.F."/>
            <person name="Patron N.J."/>
            <person name="Cherry J.M."/>
            <person name="Stover N.A."/>
            <person name="Krieger C.J."/>
            <person name="del Toro C."/>
            <person name="Ryder H.F."/>
            <person name="Williamson S.C."/>
            <person name="Barbeau R.A."/>
            <person name="Hamilton E.P."/>
            <person name="Orias E."/>
        </authorList>
    </citation>
    <scope>NUCLEOTIDE SEQUENCE [LARGE SCALE GENOMIC DNA]</scope>
    <source>
        <strain evidence="3">SB210</strain>
    </source>
</reference>
<proteinExistence type="predicted"/>
<dbReference type="EMBL" id="GG662751">
    <property type="protein sequence ID" value="EWS75298.1"/>
    <property type="molecule type" value="Genomic_DNA"/>
</dbReference>
<organism evidence="2 3">
    <name type="scientific">Tetrahymena thermophila (strain SB210)</name>
    <dbReference type="NCBI Taxonomy" id="312017"/>
    <lineage>
        <taxon>Eukaryota</taxon>
        <taxon>Sar</taxon>
        <taxon>Alveolata</taxon>
        <taxon>Ciliophora</taxon>
        <taxon>Intramacronucleata</taxon>
        <taxon>Oligohymenophorea</taxon>
        <taxon>Hymenostomatida</taxon>
        <taxon>Tetrahymenina</taxon>
        <taxon>Tetrahymenidae</taxon>
        <taxon>Tetrahymena</taxon>
    </lineage>
</organism>
<dbReference type="RefSeq" id="XP_012652167.1">
    <property type="nucleotide sequence ID" value="XM_012796713.1"/>
</dbReference>
<feature type="compositionally biased region" description="Low complexity" evidence="1">
    <location>
        <begin position="171"/>
        <end position="182"/>
    </location>
</feature>
<evidence type="ECO:0000313" key="3">
    <source>
        <dbReference type="Proteomes" id="UP000009168"/>
    </source>
</evidence>
<evidence type="ECO:0000256" key="1">
    <source>
        <dbReference type="SAM" id="MobiDB-lite"/>
    </source>
</evidence>
<feature type="compositionally biased region" description="Polar residues" evidence="1">
    <location>
        <begin position="22"/>
        <end position="34"/>
    </location>
</feature>
<feature type="region of interest" description="Disordered" evidence="1">
    <location>
        <begin position="168"/>
        <end position="189"/>
    </location>
</feature>
<dbReference type="InParanoid" id="W7XEW7"/>
<keyword evidence="2" id="KW-0808">Transferase</keyword>
<feature type="compositionally biased region" description="Basic and acidic residues" evidence="1">
    <location>
        <begin position="536"/>
        <end position="546"/>
    </location>
</feature>
<dbReference type="PANTHER" id="PTHR22836">
    <property type="entry name" value="WD40 REPEAT PROTEIN"/>
    <property type="match status" value="1"/>
</dbReference>
<dbReference type="AlphaFoldDB" id="W7XEW7"/>
<dbReference type="PANTHER" id="PTHR22836:SF0">
    <property type="entry name" value="PRE-MRNA 3' END PROCESSING PROTEIN WDR33"/>
    <property type="match status" value="1"/>
</dbReference>
<accession>W7XEW7</accession>
<evidence type="ECO:0000313" key="2">
    <source>
        <dbReference type="EMBL" id="EWS75298.1"/>
    </source>
</evidence>
<dbReference type="Proteomes" id="UP000009168">
    <property type="component" value="Unassembled WGS sequence"/>
</dbReference>
<protein>
    <submittedName>
        <fullName evidence="2">Kinase domain protein</fullName>
    </submittedName>
</protein>
<feature type="region of interest" description="Disordered" evidence="1">
    <location>
        <begin position="1"/>
        <end position="34"/>
    </location>
</feature>
<keyword evidence="3" id="KW-1185">Reference proteome</keyword>
<keyword evidence="2" id="KW-0418">Kinase</keyword>
<gene>
    <name evidence="2" type="ORF">TTHERM_001349991</name>
</gene>
<dbReference type="GeneID" id="24442206"/>
<dbReference type="GO" id="GO:0016301">
    <property type="term" value="F:kinase activity"/>
    <property type="evidence" value="ECO:0007669"/>
    <property type="project" value="UniProtKB-KW"/>
</dbReference>
<sequence length="1050" mass="123897">MATNQHIYQRKSLNDQRANQEHAAQQPNQNQVKKINSEKLISQIQEKKSPERQEQPKISNVDKQFYSINFKEKDKKVKSDLNTKIKMKAEDYMNEKLSDNHFKRPQLSTNQQNLNNFCNHKSQILNVIEDVKDFLNQKSLMTLYMQSLNNSQIPSKGLINPKYQIKHSDSNRQNTQQQNTQSNEDKKNKHEFTALLDWEETPEKYRKKYLYSQQQVDSIKHDNFKNQKKQIQQNSIDANKQMDQKIVDRRKSKSLHLSPDNQRKNLIDQSVLSYNKKKQLLSPISMASQSPQHVRLSDLNLKIVKKKSSNQSDILHINQDFQIPINQQNTIFSNSTKKSYSMHAYLQDNNLENKWQKIYQTGTVKAKEVIQEKGEQNQLQLINQLSGNFNNKNQNKKDSIVVDTNKNLRQLNFEKFKSMQRQEANNIELISPKSARLPVISRVKSYSLARSETERDLIQLNRIHTDKSERQKKFKHIGQTVDEEEINNQKEEKNFILQESQVNFDDFYNRNPLKKEQLDRLPNMQLNSPQKSKGRSLTEEPREGQKQNKSQTSLKTQFSMENQIWITKNPAGIKLDYQLNYIKKSKMTRFDTNEGLKAHQIRNFMEKKIMIDSLNQKIDLRQIFVIYVKVKSTENEVGHLDVSSLAEDYCRDENNLFESSGNINKNKGKKIFIVESYFIPIYKTSSNYIELQRDTQIWIQLLKRLIGIDPKTQLYFFTGYGQQMKLINQLPEYCNLVFFHANPPQVKMVKEQYQINEMLNTEKSQQQEDKNDQLYIDEMITGQTNLISSLRKMHRISLLEQEEEFQFVNHLNKLKTKEDISQVLNSRSHVLRLLQTISSDPSHNKQSLKQMPFKKIQFPSQNQNQNIHKPLKRVDSFSKIDKFPKDKNVEALDNAFLTSKKDAESDKKVDIIFYNKLQNQKDFYRVMNRLYKPISDINLNELEQKTSLSRQELIHLYSQYKSYVAMAQDTKNPKNFQININALSKQSYGASLMLLERVEPLITLLKKEKQLLKGEFSDIINNQIFSQKDYKLTWEEFLQDYLEQKQIVEA</sequence>
<name>W7XEW7_TETTS</name>
<dbReference type="InterPro" id="IPR045245">
    <property type="entry name" value="Pfs2-like"/>
</dbReference>
<dbReference type="GO" id="GO:0031124">
    <property type="term" value="P:mRNA 3'-end processing"/>
    <property type="evidence" value="ECO:0007669"/>
    <property type="project" value="InterPro"/>
</dbReference>
<dbReference type="KEGG" id="tet:TTHERM_001349991"/>
<dbReference type="GO" id="GO:0005847">
    <property type="term" value="C:mRNA cleavage and polyadenylation specificity factor complex"/>
    <property type="evidence" value="ECO:0007669"/>
    <property type="project" value="TreeGrafter"/>
</dbReference>
<feature type="region of interest" description="Disordered" evidence="1">
    <location>
        <begin position="515"/>
        <end position="554"/>
    </location>
</feature>